<comment type="caution">
    <text evidence="1">The sequence shown here is derived from an EMBL/GenBank/DDBJ whole genome shotgun (WGS) entry which is preliminary data.</text>
</comment>
<dbReference type="AlphaFoldDB" id="A0A812L6H7"/>
<keyword evidence="2" id="KW-1185">Reference proteome</keyword>
<accession>A0A812L6H7</accession>
<reference evidence="1" key="1">
    <citation type="submission" date="2021-02" db="EMBL/GenBank/DDBJ databases">
        <authorList>
            <person name="Dougan E. K."/>
            <person name="Rhodes N."/>
            <person name="Thang M."/>
            <person name="Chan C."/>
        </authorList>
    </citation>
    <scope>NUCLEOTIDE SEQUENCE</scope>
</reference>
<protein>
    <submittedName>
        <fullName evidence="1">Uncharacterized protein</fullName>
    </submittedName>
</protein>
<proteinExistence type="predicted"/>
<dbReference type="Proteomes" id="UP000604046">
    <property type="component" value="Unassembled WGS sequence"/>
</dbReference>
<sequence length="75" mass="8574">MALRQAPAHPTPHTAHTAHGFLLPEIPQTQMWSPCGGVFILDVIPSWGPVVAFDEQMWYHGWEYVEECWQLLMSV</sequence>
<organism evidence="1 2">
    <name type="scientific">Symbiodinium natans</name>
    <dbReference type="NCBI Taxonomy" id="878477"/>
    <lineage>
        <taxon>Eukaryota</taxon>
        <taxon>Sar</taxon>
        <taxon>Alveolata</taxon>
        <taxon>Dinophyceae</taxon>
        <taxon>Suessiales</taxon>
        <taxon>Symbiodiniaceae</taxon>
        <taxon>Symbiodinium</taxon>
    </lineage>
</organism>
<evidence type="ECO:0000313" key="1">
    <source>
        <dbReference type="EMBL" id="CAE7241952.1"/>
    </source>
</evidence>
<gene>
    <name evidence="1" type="ORF">SNAT2548_LOCUS11021</name>
</gene>
<dbReference type="EMBL" id="CAJNDS010000957">
    <property type="protein sequence ID" value="CAE7241952.1"/>
    <property type="molecule type" value="Genomic_DNA"/>
</dbReference>
<name>A0A812L6H7_9DINO</name>
<evidence type="ECO:0000313" key="2">
    <source>
        <dbReference type="Proteomes" id="UP000604046"/>
    </source>
</evidence>